<gene>
    <name evidence="2" type="ORF">ElyMa_002542500</name>
</gene>
<protein>
    <submittedName>
        <fullName evidence="2">Uncharacterized protein</fullName>
    </submittedName>
</protein>
<dbReference type="AlphaFoldDB" id="A0AAV4GWC7"/>
<evidence type="ECO:0000256" key="1">
    <source>
        <dbReference type="SAM" id="Phobius"/>
    </source>
</evidence>
<dbReference type="Proteomes" id="UP000762676">
    <property type="component" value="Unassembled WGS sequence"/>
</dbReference>
<comment type="caution">
    <text evidence="2">The sequence shown here is derived from an EMBL/GenBank/DDBJ whole genome shotgun (WGS) entry which is preliminary data.</text>
</comment>
<dbReference type="EMBL" id="BMAT01005229">
    <property type="protein sequence ID" value="GFR89416.1"/>
    <property type="molecule type" value="Genomic_DNA"/>
</dbReference>
<evidence type="ECO:0000313" key="3">
    <source>
        <dbReference type="Proteomes" id="UP000762676"/>
    </source>
</evidence>
<proteinExistence type="predicted"/>
<evidence type="ECO:0000313" key="2">
    <source>
        <dbReference type="EMBL" id="GFR89416.1"/>
    </source>
</evidence>
<sequence>MSTPTICNIFREGVRASMQASTCAGSSPPPECRVLDLATKRDLYIQTKYSPSGFASKTARDVRNKELAIIQSNIDDDVKALQSKYGADAPIDGITWNALTECLWAPNGTPGGPNHNKYFKRNDLVALGYQPQPALGHAAQKKLPLALTSHIPIWMDHAFGPDLAVIVIFGFLLVIFAALLYSTYKWSKAAPQREMAAAAARRAKNEAHDPYQGTAFESFPDDPNSKWKSLIPIYEAQGYCMEAYRKKLGLPIAEHCESRA</sequence>
<feature type="transmembrane region" description="Helical" evidence="1">
    <location>
        <begin position="163"/>
        <end position="184"/>
    </location>
</feature>
<organism evidence="2 3">
    <name type="scientific">Elysia marginata</name>
    <dbReference type="NCBI Taxonomy" id="1093978"/>
    <lineage>
        <taxon>Eukaryota</taxon>
        <taxon>Metazoa</taxon>
        <taxon>Spiralia</taxon>
        <taxon>Lophotrochozoa</taxon>
        <taxon>Mollusca</taxon>
        <taxon>Gastropoda</taxon>
        <taxon>Heterobranchia</taxon>
        <taxon>Euthyneura</taxon>
        <taxon>Panpulmonata</taxon>
        <taxon>Sacoglossa</taxon>
        <taxon>Placobranchoidea</taxon>
        <taxon>Plakobranchidae</taxon>
        <taxon>Elysia</taxon>
    </lineage>
</organism>
<reference evidence="2 3" key="1">
    <citation type="journal article" date="2021" name="Elife">
        <title>Chloroplast acquisition without the gene transfer in kleptoplastic sea slugs, Plakobranchus ocellatus.</title>
        <authorList>
            <person name="Maeda T."/>
            <person name="Takahashi S."/>
            <person name="Yoshida T."/>
            <person name="Shimamura S."/>
            <person name="Takaki Y."/>
            <person name="Nagai Y."/>
            <person name="Toyoda A."/>
            <person name="Suzuki Y."/>
            <person name="Arimoto A."/>
            <person name="Ishii H."/>
            <person name="Satoh N."/>
            <person name="Nishiyama T."/>
            <person name="Hasebe M."/>
            <person name="Maruyama T."/>
            <person name="Minagawa J."/>
            <person name="Obokata J."/>
            <person name="Shigenobu S."/>
        </authorList>
    </citation>
    <scope>NUCLEOTIDE SEQUENCE [LARGE SCALE GENOMIC DNA]</scope>
</reference>
<keyword evidence="1" id="KW-0472">Membrane</keyword>
<keyword evidence="3" id="KW-1185">Reference proteome</keyword>
<keyword evidence="1" id="KW-0812">Transmembrane</keyword>
<name>A0AAV4GWC7_9GAST</name>
<accession>A0AAV4GWC7</accession>
<keyword evidence="1" id="KW-1133">Transmembrane helix</keyword>